<dbReference type="PROSITE" id="PS51819">
    <property type="entry name" value="VOC"/>
    <property type="match status" value="2"/>
</dbReference>
<dbReference type="GO" id="GO:0046872">
    <property type="term" value="F:metal ion binding"/>
    <property type="evidence" value="ECO:0007669"/>
    <property type="project" value="UniProtKB-KW"/>
</dbReference>
<dbReference type="PANTHER" id="PTHR43048:SF3">
    <property type="entry name" value="METHYLMALONYL-COA EPIMERASE, MITOCHONDRIAL"/>
    <property type="match status" value="1"/>
</dbReference>
<dbReference type="AlphaFoldDB" id="A0A9X1RDG4"/>
<dbReference type="RefSeq" id="WP_128955087.1">
    <property type="nucleotide sequence ID" value="NZ_JAKLTY010000014.1"/>
</dbReference>
<dbReference type="EMBL" id="JAKLUA010000011">
    <property type="protein sequence ID" value="MCG2670887.1"/>
    <property type="molecule type" value="Genomic_DNA"/>
</dbReference>
<reference evidence="3" key="1">
    <citation type="submission" date="2022-01" db="EMBL/GenBank/DDBJ databases">
        <title>Genome sequnece data of strain Bradyrhizobium sp. nov.</title>
        <authorList>
            <person name="Zhang J."/>
        </authorList>
    </citation>
    <scope>NUCLEOTIDE SEQUENCE</scope>
    <source>
        <strain evidence="4">WYCCWR 12774</strain>
        <strain evidence="3">WYCCWR 13023</strain>
    </source>
</reference>
<dbReference type="PANTHER" id="PTHR43048">
    <property type="entry name" value="METHYLMALONYL-COA EPIMERASE"/>
    <property type="match status" value="1"/>
</dbReference>
<dbReference type="SUPFAM" id="SSF54593">
    <property type="entry name" value="Glyoxalase/Bleomycin resistance protein/Dihydroxybiphenyl dioxygenase"/>
    <property type="match status" value="1"/>
</dbReference>
<feature type="domain" description="VOC" evidence="2">
    <location>
        <begin position="148"/>
        <end position="271"/>
    </location>
</feature>
<keyword evidence="1" id="KW-0479">Metal-binding</keyword>
<dbReference type="InterPro" id="IPR029068">
    <property type="entry name" value="Glyas_Bleomycin-R_OHBP_Dase"/>
</dbReference>
<dbReference type="EMBL" id="JAKLTY010000014">
    <property type="protein sequence ID" value="MCG2629373.1"/>
    <property type="molecule type" value="Genomic_DNA"/>
</dbReference>
<sequence>MAIPRPVFRPPFNMTRASHVVLAVKDLKESKRFYVDALGFVVSSEDENRLYLRGLEEGCHHSLVLEQGGKPSAQHIGFRVLTEEDLDAAEAFFRDLGHRPTWVEVPHQARTLRVSDAAGVPLDICASMETRPRLILQSSRFSGACPQRLDHFQILTPHVDRALEFYTRLGFRLSEYITQDGSEEPSFVFLQRKGNPHDIVFAPGPGPGPLLHHAAFTIPETYHLMFICDLLAEMGFGRSVEYGPARHFAPGYARFVYLRDPDGHRIELFNTHYQTIDIEDEPLKWEMAKVLAGGWGPPPPQSWMTEAAPFGAAE</sequence>
<evidence type="ECO:0000313" key="5">
    <source>
        <dbReference type="Proteomes" id="UP001139012"/>
    </source>
</evidence>
<name>A0A9X1RDG4_9BRAD</name>
<evidence type="ECO:0000313" key="3">
    <source>
        <dbReference type="EMBL" id="MCG2629373.1"/>
    </source>
</evidence>
<dbReference type="InterPro" id="IPR037523">
    <property type="entry name" value="VOC_core"/>
</dbReference>
<evidence type="ECO:0000313" key="4">
    <source>
        <dbReference type="EMBL" id="MCG2670887.1"/>
    </source>
</evidence>
<dbReference type="Pfam" id="PF00903">
    <property type="entry name" value="Glyoxalase"/>
    <property type="match status" value="2"/>
</dbReference>
<dbReference type="InterPro" id="IPR004360">
    <property type="entry name" value="Glyas_Fos-R_dOase_dom"/>
</dbReference>
<accession>A0A9X1RDG4</accession>
<evidence type="ECO:0000259" key="2">
    <source>
        <dbReference type="PROSITE" id="PS51819"/>
    </source>
</evidence>
<proteinExistence type="predicted"/>
<dbReference type="GO" id="GO:0046491">
    <property type="term" value="P:L-methylmalonyl-CoA metabolic process"/>
    <property type="evidence" value="ECO:0007669"/>
    <property type="project" value="TreeGrafter"/>
</dbReference>
<gene>
    <name evidence="4" type="ORF">L6637_28365</name>
    <name evidence="3" type="ORF">L6654_22310</name>
</gene>
<evidence type="ECO:0000256" key="1">
    <source>
        <dbReference type="ARBA" id="ARBA00022723"/>
    </source>
</evidence>
<dbReference type="Proteomes" id="UP001139054">
    <property type="component" value="Unassembled WGS sequence"/>
</dbReference>
<keyword evidence="5" id="KW-1185">Reference proteome</keyword>
<organism evidence="3 6">
    <name type="scientific">Bradyrhizobium zhengyangense</name>
    <dbReference type="NCBI Taxonomy" id="2911009"/>
    <lineage>
        <taxon>Bacteria</taxon>
        <taxon>Pseudomonadati</taxon>
        <taxon>Pseudomonadota</taxon>
        <taxon>Alphaproteobacteria</taxon>
        <taxon>Hyphomicrobiales</taxon>
        <taxon>Nitrobacteraceae</taxon>
        <taxon>Bradyrhizobium</taxon>
    </lineage>
</organism>
<dbReference type="Gene3D" id="3.10.180.10">
    <property type="entry name" value="2,3-Dihydroxybiphenyl 1,2-Dioxygenase, domain 1"/>
    <property type="match status" value="2"/>
</dbReference>
<dbReference type="InterPro" id="IPR051785">
    <property type="entry name" value="MMCE/EMCE_epimerase"/>
</dbReference>
<protein>
    <submittedName>
        <fullName evidence="3">VOC family protein</fullName>
    </submittedName>
</protein>
<feature type="domain" description="VOC" evidence="2">
    <location>
        <begin position="16"/>
        <end position="127"/>
    </location>
</feature>
<comment type="caution">
    <text evidence="3">The sequence shown here is derived from an EMBL/GenBank/DDBJ whole genome shotgun (WGS) entry which is preliminary data.</text>
</comment>
<dbReference type="GO" id="GO:0004493">
    <property type="term" value="F:methylmalonyl-CoA epimerase activity"/>
    <property type="evidence" value="ECO:0007669"/>
    <property type="project" value="TreeGrafter"/>
</dbReference>
<evidence type="ECO:0000313" key="6">
    <source>
        <dbReference type="Proteomes" id="UP001139054"/>
    </source>
</evidence>
<dbReference type="Proteomes" id="UP001139012">
    <property type="component" value="Unassembled WGS sequence"/>
</dbReference>